<evidence type="ECO:0000313" key="2">
    <source>
        <dbReference type="EMBL" id="KAF2749171.1"/>
    </source>
</evidence>
<protein>
    <submittedName>
        <fullName evidence="2">HET-domain-containing protein</fullName>
    </submittedName>
</protein>
<organism evidence="2 3">
    <name type="scientific">Sporormia fimetaria CBS 119925</name>
    <dbReference type="NCBI Taxonomy" id="1340428"/>
    <lineage>
        <taxon>Eukaryota</taxon>
        <taxon>Fungi</taxon>
        <taxon>Dikarya</taxon>
        <taxon>Ascomycota</taxon>
        <taxon>Pezizomycotina</taxon>
        <taxon>Dothideomycetes</taxon>
        <taxon>Pleosporomycetidae</taxon>
        <taxon>Pleosporales</taxon>
        <taxon>Sporormiaceae</taxon>
        <taxon>Sporormia</taxon>
    </lineage>
</organism>
<dbReference type="OrthoDB" id="5386682at2759"/>
<evidence type="ECO:0000259" key="1">
    <source>
        <dbReference type="Pfam" id="PF06985"/>
    </source>
</evidence>
<dbReference type="Pfam" id="PF06985">
    <property type="entry name" value="HET"/>
    <property type="match status" value="1"/>
</dbReference>
<feature type="domain" description="Heterokaryon incompatibility" evidence="1">
    <location>
        <begin position="52"/>
        <end position="221"/>
    </location>
</feature>
<gene>
    <name evidence="2" type="ORF">M011DRAFT_399044</name>
</gene>
<dbReference type="PANTHER" id="PTHR24148">
    <property type="entry name" value="ANKYRIN REPEAT DOMAIN-CONTAINING PROTEIN 39 HOMOLOG-RELATED"/>
    <property type="match status" value="1"/>
</dbReference>
<evidence type="ECO:0000313" key="3">
    <source>
        <dbReference type="Proteomes" id="UP000799440"/>
    </source>
</evidence>
<sequence length="688" mass="77958">MEHQIYTPLPPQDSNSGLVPYSRLLELWPGEGADPFFCTLQNVNLGNTPAQFEALSYVWGREKSDDVLLCADESGDIRGQLEITRNLEQALRGLRLQDQRRVLWIDAICIRQDDNAERARQVCYMRTVYENAARVIIWLGQKDETVRRAFAFAEELAKLSFAMHRELDQVGTASPSQKSPEGRLRLQDALDNVMAARSQDAAALDALFRKEYFERVWCIQEVASSKQWVAKSEDLELNFMFLLTVVPLVLHHRGLAPDKSGLRMWLCIAMVKSSEEERNSMTPAGSLGPLLTVLQMIRNMKATNPVDRIFALLGCTDEGLQPILGTVTTFNGPKNNRKLPLIQKGMMWLGKKMSSLQPDGLLFQHPALKPNYDKRISEVYRDFARYCVRRGPRILDVLSHVQHYTDPTPHDEFPTWVPKLHEPRDVSAFPLIYMAGIPPKGHYRFLAELHDNPLLFRNIVEPNVLQAEGFRIDVAQAVSDLIEPGADGTISQRNIWSQLFQSPLFPRPGWKYRSGGESMDVAFFLTLLGGGVGSAMDIPLDDTSLPNTRSEAIPYFERQAKSDIYEWLKSQPDTNLQDYQDLEREARGAVTMHGSFRFKTMSLALTINRRVYRTASGTLGLGPRTMQPGDIVVVLFGGKFPYILRQVGREWIFIGDTYVRDDHIMCGGAVTHVRSRPGRQGIETFRIC</sequence>
<dbReference type="PANTHER" id="PTHR24148:SF80">
    <property type="entry name" value="HETEROKARYON INCOMPATIBILITY DOMAIN-CONTAINING PROTEIN"/>
    <property type="match status" value="1"/>
</dbReference>
<dbReference type="InterPro" id="IPR010730">
    <property type="entry name" value="HET"/>
</dbReference>
<accession>A0A6A6VIZ2</accession>
<dbReference type="EMBL" id="MU006567">
    <property type="protein sequence ID" value="KAF2749171.1"/>
    <property type="molecule type" value="Genomic_DNA"/>
</dbReference>
<name>A0A6A6VIZ2_9PLEO</name>
<proteinExistence type="predicted"/>
<dbReference type="Proteomes" id="UP000799440">
    <property type="component" value="Unassembled WGS sequence"/>
</dbReference>
<dbReference type="InterPro" id="IPR052895">
    <property type="entry name" value="HetReg/Transcr_Mod"/>
</dbReference>
<dbReference type="AlphaFoldDB" id="A0A6A6VIZ2"/>
<reference evidence="2" key="1">
    <citation type="journal article" date="2020" name="Stud. Mycol.">
        <title>101 Dothideomycetes genomes: a test case for predicting lifestyles and emergence of pathogens.</title>
        <authorList>
            <person name="Haridas S."/>
            <person name="Albert R."/>
            <person name="Binder M."/>
            <person name="Bloem J."/>
            <person name="Labutti K."/>
            <person name="Salamov A."/>
            <person name="Andreopoulos B."/>
            <person name="Baker S."/>
            <person name="Barry K."/>
            <person name="Bills G."/>
            <person name="Bluhm B."/>
            <person name="Cannon C."/>
            <person name="Castanera R."/>
            <person name="Culley D."/>
            <person name="Daum C."/>
            <person name="Ezra D."/>
            <person name="Gonzalez J."/>
            <person name="Henrissat B."/>
            <person name="Kuo A."/>
            <person name="Liang C."/>
            <person name="Lipzen A."/>
            <person name="Lutzoni F."/>
            <person name="Magnuson J."/>
            <person name="Mondo S."/>
            <person name="Nolan M."/>
            <person name="Ohm R."/>
            <person name="Pangilinan J."/>
            <person name="Park H.-J."/>
            <person name="Ramirez L."/>
            <person name="Alfaro M."/>
            <person name="Sun H."/>
            <person name="Tritt A."/>
            <person name="Yoshinaga Y."/>
            <person name="Zwiers L.-H."/>
            <person name="Turgeon B."/>
            <person name="Goodwin S."/>
            <person name="Spatafora J."/>
            <person name="Crous P."/>
            <person name="Grigoriev I."/>
        </authorList>
    </citation>
    <scope>NUCLEOTIDE SEQUENCE</scope>
    <source>
        <strain evidence="2">CBS 119925</strain>
    </source>
</reference>
<dbReference type="Pfam" id="PF26639">
    <property type="entry name" value="Het-6_barrel"/>
    <property type="match status" value="1"/>
</dbReference>
<keyword evidence="3" id="KW-1185">Reference proteome</keyword>